<comment type="caution">
    <text evidence="9">The sequence shown here is derived from an EMBL/GenBank/DDBJ whole genome shotgun (WGS) entry which is preliminary data.</text>
</comment>
<dbReference type="CDD" id="cd02440">
    <property type="entry name" value="AdoMet_MTases"/>
    <property type="match status" value="1"/>
</dbReference>
<evidence type="ECO:0000313" key="9">
    <source>
        <dbReference type="EMBL" id="KAG2236772.1"/>
    </source>
</evidence>
<evidence type="ECO:0000256" key="5">
    <source>
        <dbReference type="ARBA" id="ARBA00035674"/>
    </source>
</evidence>
<accession>A0A8H7SYX9</accession>
<comment type="catalytic activity">
    <reaction evidence="6">
        <text>N,N-dimethylethanolamine phosphate + S-adenosyl-L-methionine = phosphocholine + S-adenosyl-L-homocysteine + H(+)</text>
        <dbReference type="Rhea" id="RHEA:25325"/>
        <dbReference type="ChEBI" id="CHEBI:15378"/>
        <dbReference type="ChEBI" id="CHEBI:57856"/>
        <dbReference type="ChEBI" id="CHEBI:58641"/>
        <dbReference type="ChEBI" id="CHEBI:59789"/>
        <dbReference type="ChEBI" id="CHEBI:295975"/>
        <dbReference type="EC" id="2.1.1.103"/>
    </reaction>
    <physiologicalReaction direction="left-to-right" evidence="6">
        <dbReference type="Rhea" id="RHEA:25326"/>
    </physiologicalReaction>
</comment>
<keyword evidence="8" id="KW-0812">Transmembrane</keyword>
<dbReference type="InterPro" id="IPR029063">
    <property type="entry name" value="SAM-dependent_MTases_sf"/>
</dbReference>
<evidence type="ECO:0000313" key="10">
    <source>
        <dbReference type="Proteomes" id="UP000613177"/>
    </source>
</evidence>
<dbReference type="Proteomes" id="UP000613177">
    <property type="component" value="Unassembled WGS sequence"/>
</dbReference>
<gene>
    <name evidence="9" type="ORF">INT48_006956</name>
</gene>
<keyword evidence="8" id="KW-1133">Transmembrane helix</keyword>
<evidence type="ECO:0000256" key="2">
    <source>
        <dbReference type="ARBA" id="ARBA00005189"/>
    </source>
</evidence>
<dbReference type="AlphaFoldDB" id="A0A8H7SYX9"/>
<comment type="catalytic activity">
    <reaction evidence="7">
        <text>N-methylethanolamine phosphate + S-adenosyl-L-methionine = N,N-dimethylethanolamine phosphate + S-adenosyl-L-homocysteine + H(+)</text>
        <dbReference type="Rhea" id="RHEA:25321"/>
        <dbReference type="ChEBI" id="CHEBI:15378"/>
        <dbReference type="ChEBI" id="CHEBI:57781"/>
        <dbReference type="ChEBI" id="CHEBI:57856"/>
        <dbReference type="ChEBI" id="CHEBI:58641"/>
        <dbReference type="ChEBI" id="CHEBI:59789"/>
        <dbReference type="EC" id="2.1.1.103"/>
    </reaction>
    <physiologicalReaction direction="left-to-right" evidence="7">
        <dbReference type="Rhea" id="RHEA:25322"/>
    </physiologicalReaction>
</comment>
<evidence type="ECO:0000256" key="6">
    <source>
        <dbReference type="ARBA" id="ARBA00047619"/>
    </source>
</evidence>
<dbReference type="Gene3D" id="3.40.50.150">
    <property type="entry name" value="Vaccinia Virus protein VP39"/>
    <property type="match status" value="1"/>
</dbReference>
<dbReference type="Pfam" id="PF02353">
    <property type="entry name" value="CMAS"/>
    <property type="match status" value="1"/>
</dbReference>
<organism evidence="9 10">
    <name type="scientific">Thamnidium elegans</name>
    <dbReference type="NCBI Taxonomy" id="101142"/>
    <lineage>
        <taxon>Eukaryota</taxon>
        <taxon>Fungi</taxon>
        <taxon>Fungi incertae sedis</taxon>
        <taxon>Mucoromycota</taxon>
        <taxon>Mucoromycotina</taxon>
        <taxon>Mucoromycetes</taxon>
        <taxon>Mucorales</taxon>
        <taxon>Mucorineae</taxon>
        <taxon>Mucoraceae</taxon>
        <taxon>Thamnidium</taxon>
    </lineage>
</organism>
<dbReference type="EC" id="2.1.1.103" evidence="5"/>
<keyword evidence="4" id="KW-0808">Transferase</keyword>
<dbReference type="PANTHER" id="PTHR44307:SF2">
    <property type="entry name" value="PHOSPHOETHANOLAMINE METHYLTRANSFERASE ISOFORM X1"/>
    <property type="match status" value="1"/>
</dbReference>
<comment type="pathway">
    <text evidence="1">Phospholipid metabolism; phosphatidylcholine biosynthesis.</text>
</comment>
<feature type="transmembrane region" description="Helical" evidence="8">
    <location>
        <begin position="6"/>
        <end position="22"/>
    </location>
</feature>
<evidence type="ECO:0000256" key="4">
    <source>
        <dbReference type="ARBA" id="ARBA00022679"/>
    </source>
</evidence>
<evidence type="ECO:0000256" key="7">
    <source>
        <dbReference type="ARBA" id="ARBA00047841"/>
    </source>
</evidence>
<feature type="transmembrane region" description="Helical" evidence="8">
    <location>
        <begin position="29"/>
        <end position="46"/>
    </location>
</feature>
<dbReference type="GO" id="GO:0032259">
    <property type="term" value="P:methylation"/>
    <property type="evidence" value="ECO:0007669"/>
    <property type="project" value="UniProtKB-KW"/>
</dbReference>
<keyword evidence="8" id="KW-0472">Membrane</keyword>
<dbReference type="EMBL" id="JAEPRE010000013">
    <property type="protein sequence ID" value="KAG2236772.1"/>
    <property type="molecule type" value="Genomic_DNA"/>
</dbReference>
<dbReference type="SUPFAM" id="SSF53335">
    <property type="entry name" value="S-adenosyl-L-methionine-dependent methyltransferases"/>
    <property type="match status" value="1"/>
</dbReference>
<proteinExistence type="predicted"/>
<evidence type="ECO:0000256" key="8">
    <source>
        <dbReference type="SAM" id="Phobius"/>
    </source>
</evidence>
<evidence type="ECO:0000256" key="3">
    <source>
        <dbReference type="ARBA" id="ARBA00022603"/>
    </source>
</evidence>
<dbReference type="GO" id="GO:0000234">
    <property type="term" value="F:phosphoethanolamine N-methyltransferase activity"/>
    <property type="evidence" value="ECO:0007669"/>
    <property type="project" value="UniProtKB-EC"/>
</dbReference>
<dbReference type="PANTHER" id="PTHR44307">
    <property type="entry name" value="PHOSPHOETHANOLAMINE METHYLTRANSFERASE"/>
    <property type="match status" value="1"/>
</dbReference>
<name>A0A8H7SYX9_9FUNG</name>
<comment type="pathway">
    <text evidence="2">Lipid metabolism.</text>
</comment>
<keyword evidence="3" id="KW-0489">Methyltransferase</keyword>
<reference evidence="9" key="1">
    <citation type="submission" date="2021-01" db="EMBL/GenBank/DDBJ databases">
        <title>Metabolic potential, ecology and presence of endohyphal bacteria is reflected in genomic diversity of Mucoromycotina.</title>
        <authorList>
            <person name="Muszewska A."/>
            <person name="Okrasinska A."/>
            <person name="Steczkiewicz K."/>
            <person name="Drgas O."/>
            <person name="Orlowska M."/>
            <person name="Perlinska-Lenart U."/>
            <person name="Aleksandrzak-Piekarczyk T."/>
            <person name="Szatraj K."/>
            <person name="Zielenkiewicz U."/>
            <person name="Pilsyk S."/>
            <person name="Malc E."/>
            <person name="Mieczkowski P."/>
            <person name="Kruszewska J.S."/>
            <person name="Biernat P."/>
            <person name="Pawlowska J."/>
        </authorList>
    </citation>
    <scope>NUCLEOTIDE SEQUENCE</scope>
    <source>
        <strain evidence="9">WA0000018081</strain>
    </source>
</reference>
<keyword evidence="10" id="KW-1185">Reference proteome</keyword>
<sequence length="335" mass="37776">MYTELSIFIGYVCIIPVISICTNGLIKDILLYSHALGISCILYLLINQVNTTTTEKNELYGLRHLLFNLRLPPTTLWFNMGLWDKPDLTFPQACENLVHAVAKVMDIKPVSTVLDVGFGCGDSCIVLAEQYTLKVTGITNELSQWRIASDRISSTKLKDQITLIHGSADDLNQHISSTEIYDYIVSIDSAYHYNTRWDFLKNALTYLKPKGGTIGLYDLCIDSEFLKEVSSMQYSFLKLICKASHIPIRNLVTVEEYQKRLVDMGYEKIEMISLDRAHVFGGLSESFNDQYNTVMKYGIGVSLSNKIFLKGSSFIFGLFGTKPWLVPVIVKGEKA</sequence>
<protein>
    <recommendedName>
        <fullName evidence="5">phosphoethanolamine N-methyltransferase</fullName>
        <ecNumber evidence="5">2.1.1.103</ecNumber>
    </recommendedName>
</protein>
<dbReference type="OrthoDB" id="61390at2759"/>
<evidence type="ECO:0000256" key="1">
    <source>
        <dbReference type="ARBA" id="ARBA00004969"/>
    </source>
</evidence>